<proteinExistence type="predicted"/>
<dbReference type="RefSeq" id="WP_135187950.1">
    <property type="nucleotide sequence ID" value="NZ_SPUM01000007.1"/>
</dbReference>
<name>A0A4Y9T4Z1_9BURK</name>
<reference evidence="1 2" key="1">
    <citation type="submission" date="2019-03" db="EMBL/GenBank/DDBJ databases">
        <title>Draft genome of Massilia hortus sp. nov., a novel bacterial species of the Oxalobacteraceae family.</title>
        <authorList>
            <person name="Peta V."/>
            <person name="Raths R."/>
            <person name="Bucking H."/>
        </authorList>
    </citation>
    <scope>NUCLEOTIDE SEQUENCE [LARGE SCALE GENOMIC DNA]</scope>
    <source>
        <strain evidence="1 2">ONC3</strain>
    </source>
</reference>
<dbReference type="AlphaFoldDB" id="A0A4Y9T4Z1"/>
<dbReference type="EMBL" id="SPUM01000007">
    <property type="protein sequence ID" value="TFW35833.1"/>
    <property type="molecule type" value="Genomic_DNA"/>
</dbReference>
<protein>
    <submittedName>
        <fullName evidence="1">Uncharacterized protein</fullName>
    </submittedName>
</protein>
<sequence>MMNQMQNWLAKAAVELGLRIVIGYVLKLPDGREIPAQALLPDLGGNLGTLVFDSAGGLDAGTRRALASQGFSISAFSEPLPNEEFNVENYAEMFAEWGWASNDITKPIWMNEK</sequence>
<comment type="caution">
    <text evidence="1">The sequence shown here is derived from an EMBL/GenBank/DDBJ whole genome shotgun (WGS) entry which is preliminary data.</text>
</comment>
<organism evidence="1 2">
    <name type="scientific">Massilia horti</name>
    <dbReference type="NCBI Taxonomy" id="2562153"/>
    <lineage>
        <taxon>Bacteria</taxon>
        <taxon>Pseudomonadati</taxon>
        <taxon>Pseudomonadota</taxon>
        <taxon>Betaproteobacteria</taxon>
        <taxon>Burkholderiales</taxon>
        <taxon>Oxalobacteraceae</taxon>
        <taxon>Telluria group</taxon>
        <taxon>Massilia</taxon>
    </lineage>
</organism>
<evidence type="ECO:0000313" key="1">
    <source>
        <dbReference type="EMBL" id="TFW35833.1"/>
    </source>
</evidence>
<evidence type="ECO:0000313" key="2">
    <source>
        <dbReference type="Proteomes" id="UP000297258"/>
    </source>
</evidence>
<keyword evidence="2" id="KW-1185">Reference proteome</keyword>
<dbReference type="Proteomes" id="UP000297258">
    <property type="component" value="Unassembled WGS sequence"/>
</dbReference>
<gene>
    <name evidence="1" type="ORF">E4O92_01390</name>
</gene>
<accession>A0A4Y9T4Z1</accession>